<evidence type="ECO:0000313" key="5">
    <source>
        <dbReference type="Proteomes" id="UP000537141"/>
    </source>
</evidence>
<dbReference type="RefSeq" id="WP_184426850.1">
    <property type="nucleotide sequence ID" value="NZ_BAABLB010000011.1"/>
</dbReference>
<dbReference type="GO" id="GO:0042597">
    <property type="term" value="C:periplasmic space"/>
    <property type="evidence" value="ECO:0007669"/>
    <property type="project" value="InterPro"/>
</dbReference>
<keyword evidence="3" id="KW-0732">Signal</keyword>
<dbReference type="InterPro" id="IPR051470">
    <property type="entry name" value="Thiol:disulfide_interchange"/>
</dbReference>
<feature type="chain" id="PRO_5030983926" description="Thiol:disulfide interchange protein DsbC" evidence="3">
    <location>
        <begin position="21"/>
        <end position="272"/>
    </location>
</feature>
<feature type="compositionally biased region" description="Polar residues" evidence="2">
    <location>
        <begin position="262"/>
        <end position="272"/>
    </location>
</feature>
<dbReference type="EMBL" id="JACHHU010000050">
    <property type="protein sequence ID" value="MBB6545137.1"/>
    <property type="molecule type" value="Genomic_DNA"/>
</dbReference>
<feature type="signal peptide" evidence="3">
    <location>
        <begin position="1"/>
        <end position="20"/>
    </location>
</feature>
<name>A0A7X0NKH7_9GAMM</name>
<dbReference type="SUPFAM" id="SSF52833">
    <property type="entry name" value="Thioredoxin-like"/>
    <property type="match status" value="1"/>
</dbReference>
<protein>
    <recommendedName>
        <fullName evidence="1">Thiol:disulfide interchange protein DsbC</fullName>
    </recommendedName>
</protein>
<organism evidence="4 5">
    <name type="scientific">Thalassotalea piscium</name>
    <dbReference type="NCBI Taxonomy" id="1230533"/>
    <lineage>
        <taxon>Bacteria</taxon>
        <taxon>Pseudomonadati</taxon>
        <taxon>Pseudomonadota</taxon>
        <taxon>Gammaproteobacteria</taxon>
        <taxon>Alteromonadales</taxon>
        <taxon>Colwelliaceae</taxon>
        <taxon>Thalassotalea</taxon>
    </lineage>
</organism>
<dbReference type="PANTHER" id="PTHR35272:SF3">
    <property type="entry name" value="THIOL:DISULFIDE INTERCHANGE PROTEIN DSBC"/>
    <property type="match status" value="1"/>
</dbReference>
<dbReference type="Proteomes" id="UP000537141">
    <property type="component" value="Unassembled WGS sequence"/>
</dbReference>
<feature type="region of interest" description="Disordered" evidence="2">
    <location>
        <begin position="249"/>
        <end position="272"/>
    </location>
</feature>
<dbReference type="InterPro" id="IPR036249">
    <property type="entry name" value="Thioredoxin-like_sf"/>
</dbReference>
<evidence type="ECO:0000313" key="4">
    <source>
        <dbReference type="EMBL" id="MBB6545137.1"/>
    </source>
</evidence>
<reference evidence="4 5" key="1">
    <citation type="submission" date="2020-08" db="EMBL/GenBank/DDBJ databases">
        <title>Genomic Encyclopedia of Type Strains, Phase IV (KMG-IV): sequencing the most valuable type-strain genomes for metagenomic binning, comparative biology and taxonomic classification.</title>
        <authorList>
            <person name="Goeker M."/>
        </authorList>
    </citation>
    <scope>NUCLEOTIDE SEQUENCE [LARGE SCALE GENOMIC DNA]</scope>
    <source>
        <strain evidence="4 5">DSM 26287</strain>
    </source>
</reference>
<dbReference type="Gene3D" id="3.40.30.10">
    <property type="entry name" value="Glutaredoxin"/>
    <property type="match status" value="1"/>
</dbReference>
<comment type="caution">
    <text evidence="4">The sequence shown here is derived from an EMBL/GenBank/DDBJ whole genome shotgun (WGS) entry which is preliminary data.</text>
</comment>
<dbReference type="InterPro" id="IPR009094">
    <property type="entry name" value="DiS-bond_isomerase_DsbC/G_N_sf"/>
</dbReference>
<gene>
    <name evidence="4" type="ORF">HNQ55_003680</name>
</gene>
<dbReference type="PANTHER" id="PTHR35272">
    <property type="entry name" value="THIOL:DISULFIDE INTERCHANGE PROTEIN DSBC-RELATED"/>
    <property type="match status" value="1"/>
</dbReference>
<evidence type="ECO:0000256" key="2">
    <source>
        <dbReference type="SAM" id="MobiDB-lite"/>
    </source>
</evidence>
<sequence>MMNKLVAGLGLLILSTSASAVDFFSPDEEFKSKVESLVASNASKIEYFKADHELVGIGVITKNYRKMVFYTNQNADYIVSGVLIDTNTVENLTAKYSEDLKIDLSGIKDQIGQLHAIEQGNANSEEDEIYAVIDVNCGYCHRLWEEIQSIYAANPDASVKVNWIPVGFLGKDSLNKAESIAGIKDNQAAFELLAQGMDRQSINASQEERLQGKNLLKASDEFMRKNQFGGVPLVISKVDGKWDMHTGKPPQTFFNRLKNKNKPLNDTNTAAE</sequence>
<accession>A0A7X0NKH7</accession>
<proteinExistence type="predicted"/>
<keyword evidence="5" id="KW-1185">Reference proteome</keyword>
<evidence type="ECO:0000256" key="3">
    <source>
        <dbReference type="SAM" id="SignalP"/>
    </source>
</evidence>
<dbReference type="AlphaFoldDB" id="A0A7X0NKH7"/>
<evidence type="ECO:0000256" key="1">
    <source>
        <dbReference type="ARBA" id="ARBA00013829"/>
    </source>
</evidence>
<dbReference type="Gene3D" id="3.10.450.70">
    <property type="entry name" value="Disulphide bond isomerase, DsbC/G, N-terminal"/>
    <property type="match status" value="1"/>
</dbReference>